<dbReference type="InterPro" id="IPR029039">
    <property type="entry name" value="Flavoprotein-like_sf"/>
</dbReference>
<evidence type="ECO:0000313" key="2">
    <source>
        <dbReference type="EMBL" id="SCY91178.1"/>
    </source>
</evidence>
<dbReference type="InterPro" id="IPR008254">
    <property type="entry name" value="Flavodoxin/NO_synth"/>
</dbReference>
<dbReference type="GO" id="GO:0010181">
    <property type="term" value="F:FMN binding"/>
    <property type="evidence" value="ECO:0007669"/>
    <property type="project" value="InterPro"/>
</dbReference>
<sequence length="167" mass="18669">MEEKQLKAIVVYYSFEGNTKLMAEVMAEAIGADLLGIKPVKEMKSKGFSKYLWGGSQVIMSKKPELEPLNLDPANYDVIIIGTPVWAWTYVPPIATLLDTVDFKNKGIGLFSCHGGQNGKTFTNLRKALKDSNVVGEIDFFEPLSNKQKDAVEKARQWAKEIVDKVR</sequence>
<dbReference type="SUPFAM" id="SSF52218">
    <property type="entry name" value="Flavoproteins"/>
    <property type="match status" value="1"/>
</dbReference>
<protein>
    <submittedName>
        <fullName evidence="2">Flavodoxin</fullName>
    </submittedName>
</protein>
<dbReference type="PANTHER" id="PTHR39201">
    <property type="entry name" value="EXPORTED PROTEIN-RELATED"/>
    <property type="match status" value="1"/>
</dbReference>
<proteinExistence type="predicted"/>
<evidence type="ECO:0000259" key="1">
    <source>
        <dbReference type="PROSITE" id="PS50902"/>
    </source>
</evidence>
<dbReference type="PANTHER" id="PTHR39201:SF1">
    <property type="entry name" value="FLAVODOXIN-LIKE DOMAIN-CONTAINING PROTEIN"/>
    <property type="match status" value="1"/>
</dbReference>
<accession>A0A1G5JTV2</accession>
<feature type="domain" description="Flavodoxin-like" evidence="1">
    <location>
        <begin position="8"/>
        <end position="163"/>
    </location>
</feature>
<dbReference type="Pfam" id="PF12682">
    <property type="entry name" value="Flavodoxin_4"/>
    <property type="match status" value="1"/>
</dbReference>
<dbReference type="Gene3D" id="3.40.50.360">
    <property type="match status" value="1"/>
</dbReference>
<dbReference type="STRING" id="1120976.SAMN03080606_03015"/>
<name>A0A1G5JTV2_9FIRM</name>
<reference evidence="2 3" key="1">
    <citation type="submission" date="2016-10" db="EMBL/GenBank/DDBJ databases">
        <authorList>
            <person name="de Groot N.N."/>
        </authorList>
    </citation>
    <scope>NUCLEOTIDE SEQUENCE [LARGE SCALE GENOMIC DNA]</scope>
    <source>
        <strain evidence="2 3">DSM 18978</strain>
    </source>
</reference>
<dbReference type="OrthoDB" id="9806505at2"/>
<organism evidence="2 3">
    <name type="scientific">Alkaliphilus peptidifermentans DSM 18978</name>
    <dbReference type="NCBI Taxonomy" id="1120976"/>
    <lineage>
        <taxon>Bacteria</taxon>
        <taxon>Bacillati</taxon>
        <taxon>Bacillota</taxon>
        <taxon>Clostridia</taxon>
        <taxon>Peptostreptococcales</taxon>
        <taxon>Natronincolaceae</taxon>
        <taxon>Alkaliphilus</taxon>
    </lineage>
</organism>
<keyword evidence="3" id="KW-1185">Reference proteome</keyword>
<evidence type="ECO:0000313" key="3">
    <source>
        <dbReference type="Proteomes" id="UP000198636"/>
    </source>
</evidence>
<dbReference type="Proteomes" id="UP000198636">
    <property type="component" value="Unassembled WGS sequence"/>
</dbReference>
<dbReference type="EMBL" id="FMUS01000021">
    <property type="protein sequence ID" value="SCY91178.1"/>
    <property type="molecule type" value="Genomic_DNA"/>
</dbReference>
<dbReference type="GO" id="GO:0016651">
    <property type="term" value="F:oxidoreductase activity, acting on NAD(P)H"/>
    <property type="evidence" value="ECO:0007669"/>
    <property type="project" value="UniProtKB-ARBA"/>
</dbReference>
<dbReference type="PROSITE" id="PS50902">
    <property type="entry name" value="FLAVODOXIN_LIKE"/>
    <property type="match status" value="1"/>
</dbReference>
<gene>
    <name evidence="2" type="ORF">SAMN03080606_03015</name>
</gene>
<dbReference type="RefSeq" id="WP_091545261.1">
    <property type="nucleotide sequence ID" value="NZ_FMUS01000021.1"/>
</dbReference>
<dbReference type="AlphaFoldDB" id="A0A1G5JTV2"/>